<dbReference type="PANTHER" id="PTHR43273">
    <property type="entry name" value="ANAEROBIC SULFATASE-MATURATING ENZYME HOMOLOG ASLB-RELATED"/>
    <property type="match status" value="1"/>
</dbReference>
<evidence type="ECO:0000313" key="7">
    <source>
        <dbReference type="EMBL" id="QJB39467.1"/>
    </source>
</evidence>
<feature type="domain" description="Radical SAM core" evidence="6">
    <location>
        <begin position="95"/>
        <end position="243"/>
    </location>
</feature>
<evidence type="ECO:0000313" key="8">
    <source>
        <dbReference type="Proteomes" id="UP000503144"/>
    </source>
</evidence>
<reference evidence="8" key="1">
    <citation type="submission" date="2020-04" db="EMBL/GenBank/DDBJ databases">
        <authorList>
            <person name="Kittiwongwattana C."/>
        </authorList>
    </citation>
    <scope>NUCLEOTIDE SEQUENCE [LARGE SCALE GENOMIC DNA]</scope>
    <source>
        <strain evidence="8">1303</strain>
    </source>
</reference>
<sequence length="461" mass="52485">MKLSKYFLTTDTLDEVGIPNKRIIFSTRTATSILVDESIYKDLIESNLANIEPGILSKLIDKEFLVSEDQDEFQSIVTANSAAKKDGKFLSMTIQPSANCQLGCHYCGQLHSKHYASDQVIEKYYERIVQLLSDREYRGLSITWYGGEPLTGYGAIRKTSEKLISLANERGMAYFSNMVTNGLSLKPSIFEELVEVCKITDYQITIDGTAESHDKRRITKSGESTFDLIMKNICDVSQMDIYSARNCNISVRVNIDKTNYQYVDPLIDLIREKELQSKVTMYFAPIVDFGGNDAGKESLDKEFFAGKEIEWLLRCYENEIKVKVLPSRTHSVCMAENRDSEVLDAFGNIYACWEFPYSESYAQGDSLIGNLFLPKETYNENATLRNWNEMLTSGATWCKTCNHLPVCGGGCPKSWHEGTPACPPFKFNYKDKLLLDYYIKKKNEVDKENNEVDKENIEVIK</sequence>
<keyword evidence="4" id="KW-0408">Iron</keyword>
<gene>
    <name evidence="7" type="ORF">HF324_17030</name>
</gene>
<proteinExistence type="predicted"/>
<keyword evidence="2" id="KW-0949">S-adenosyl-L-methionine</keyword>
<dbReference type="InterPro" id="IPR023867">
    <property type="entry name" value="Sulphatase_maturase_rSAM"/>
</dbReference>
<dbReference type="InterPro" id="IPR013785">
    <property type="entry name" value="Aldolase_TIM"/>
</dbReference>
<dbReference type="InterPro" id="IPR023885">
    <property type="entry name" value="4Fe4S-binding_SPASM_dom"/>
</dbReference>
<keyword evidence="5" id="KW-0411">Iron-sulfur</keyword>
<dbReference type="SUPFAM" id="SSF102114">
    <property type="entry name" value="Radical SAM enzymes"/>
    <property type="match status" value="1"/>
</dbReference>
<name>A0ABX6LHJ8_9BACT</name>
<dbReference type="SFLD" id="SFLDS00029">
    <property type="entry name" value="Radical_SAM"/>
    <property type="match status" value="1"/>
</dbReference>
<keyword evidence="8" id="KW-1185">Reference proteome</keyword>
<protein>
    <submittedName>
        <fullName evidence="7">SPASM domain-containing protein</fullName>
    </submittedName>
</protein>
<organism evidence="7 8">
    <name type="scientific">Chitinophaga oryzae</name>
    <dbReference type="NCBI Taxonomy" id="2725414"/>
    <lineage>
        <taxon>Bacteria</taxon>
        <taxon>Pseudomonadati</taxon>
        <taxon>Bacteroidota</taxon>
        <taxon>Chitinophagia</taxon>
        <taxon>Chitinophagales</taxon>
        <taxon>Chitinophagaceae</taxon>
        <taxon>Chitinophaga</taxon>
    </lineage>
</organism>
<dbReference type="NCBIfam" id="TIGR04085">
    <property type="entry name" value="rSAM_more_4Fe4S"/>
    <property type="match status" value="1"/>
</dbReference>
<evidence type="ECO:0000256" key="2">
    <source>
        <dbReference type="ARBA" id="ARBA00022691"/>
    </source>
</evidence>
<dbReference type="CDD" id="cd01335">
    <property type="entry name" value="Radical_SAM"/>
    <property type="match status" value="1"/>
</dbReference>
<evidence type="ECO:0000256" key="5">
    <source>
        <dbReference type="ARBA" id="ARBA00023014"/>
    </source>
</evidence>
<keyword evidence="3" id="KW-0479">Metal-binding</keyword>
<evidence type="ECO:0000256" key="4">
    <source>
        <dbReference type="ARBA" id="ARBA00023004"/>
    </source>
</evidence>
<accession>A0ABX6LHJ8</accession>
<evidence type="ECO:0000256" key="3">
    <source>
        <dbReference type="ARBA" id="ARBA00022723"/>
    </source>
</evidence>
<dbReference type="PANTHER" id="PTHR43273:SF8">
    <property type="entry name" value="RADICAL SAM DOMAIN PROTEIN"/>
    <property type="match status" value="1"/>
</dbReference>
<dbReference type="RefSeq" id="WP_168861176.1">
    <property type="nucleotide sequence ID" value="NZ_CP051204.2"/>
</dbReference>
<dbReference type="Gene3D" id="3.20.20.70">
    <property type="entry name" value="Aldolase class I"/>
    <property type="match status" value="1"/>
</dbReference>
<reference evidence="7 8" key="2">
    <citation type="submission" date="2020-09" db="EMBL/GenBank/DDBJ databases">
        <authorList>
            <person name="Kittiwongwattana C."/>
        </authorList>
    </citation>
    <scope>NUCLEOTIDE SEQUENCE [LARGE SCALE GENOMIC DNA]</scope>
    <source>
        <strain evidence="7 8">1303</strain>
    </source>
</reference>
<dbReference type="Pfam" id="PF04055">
    <property type="entry name" value="Radical_SAM"/>
    <property type="match status" value="1"/>
</dbReference>
<dbReference type="SFLD" id="SFLDG01067">
    <property type="entry name" value="SPASM/twitch_domain_containing"/>
    <property type="match status" value="1"/>
</dbReference>
<evidence type="ECO:0000259" key="6">
    <source>
        <dbReference type="Pfam" id="PF04055"/>
    </source>
</evidence>
<comment type="cofactor">
    <cofactor evidence="1">
        <name>[4Fe-4S] cluster</name>
        <dbReference type="ChEBI" id="CHEBI:49883"/>
    </cofactor>
</comment>
<evidence type="ECO:0000256" key="1">
    <source>
        <dbReference type="ARBA" id="ARBA00001966"/>
    </source>
</evidence>
<dbReference type="EMBL" id="CP051204">
    <property type="protein sequence ID" value="QJB39467.1"/>
    <property type="molecule type" value="Genomic_DNA"/>
</dbReference>
<dbReference type="InterPro" id="IPR007197">
    <property type="entry name" value="rSAM"/>
</dbReference>
<dbReference type="InterPro" id="IPR058240">
    <property type="entry name" value="rSAM_sf"/>
</dbReference>
<dbReference type="Proteomes" id="UP000503144">
    <property type="component" value="Chromosome"/>
</dbReference>